<dbReference type="Proteomes" id="UP000821866">
    <property type="component" value="Chromosome 7"/>
</dbReference>
<dbReference type="PANTHER" id="PTHR33244:SF3">
    <property type="entry name" value="PEPTIDASE A2 DOMAIN-CONTAINING PROTEIN"/>
    <property type="match status" value="1"/>
</dbReference>
<proteinExistence type="predicted"/>
<evidence type="ECO:0000256" key="1">
    <source>
        <dbReference type="SAM" id="MobiDB-lite"/>
    </source>
</evidence>
<dbReference type="EMBL" id="JABSTU010000009">
    <property type="protein sequence ID" value="KAH8020333.1"/>
    <property type="molecule type" value="Genomic_DNA"/>
</dbReference>
<evidence type="ECO:0000313" key="2">
    <source>
        <dbReference type="EMBL" id="KAH8020333.1"/>
    </source>
</evidence>
<feature type="region of interest" description="Disordered" evidence="1">
    <location>
        <begin position="99"/>
        <end position="121"/>
    </location>
</feature>
<reference evidence="2" key="1">
    <citation type="journal article" date="2020" name="Cell">
        <title>Large-Scale Comparative Analyses of Tick Genomes Elucidate Their Genetic Diversity and Vector Capacities.</title>
        <authorList>
            <consortium name="Tick Genome and Microbiome Consortium (TIGMIC)"/>
            <person name="Jia N."/>
            <person name="Wang J."/>
            <person name="Shi W."/>
            <person name="Du L."/>
            <person name="Sun Y."/>
            <person name="Zhan W."/>
            <person name="Jiang J.F."/>
            <person name="Wang Q."/>
            <person name="Zhang B."/>
            <person name="Ji P."/>
            <person name="Bell-Sakyi L."/>
            <person name="Cui X.M."/>
            <person name="Yuan T.T."/>
            <person name="Jiang B.G."/>
            <person name="Yang W.F."/>
            <person name="Lam T.T."/>
            <person name="Chang Q.C."/>
            <person name="Ding S.J."/>
            <person name="Wang X.J."/>
            <person name="Zhu J.G."/>
            <person name="Ruan X.D."/>
            <person name="Zhao L."/>
            <person name="Wei J.T."/>
            <person name="Ye R.Z."/>
            <person name="Que T.C."/>
            <person name="Du C.H."/>
            <person name="Zhou Y.H."/>
            <person name="Cheng J.X."/>
            <person name="Dai P.F."/>
            <person name="Guo W.B."/>
            <person name="Han X.H."/>
            <person name="Huang E.J."/>
            <person name="Li L.F."/>
            <person name="Wei W."/>
            <person name="Gao Y.C."/>
            <person name="Liu J.Z."/>
            <person name="Shao H.Z."/>
            <person name="Wang X."/>
            <person name="Wang C.C."/>
            <person name="Yang T.C."/>
            <person name="Huo Q.B."/>
            <person name="Li W."/>
            <person name="Chen H.Y."/>
            <person name="Chen S.E."/>
            <person name="Zhou L.G."/>
            <person name="Ni X.B."/>
            <person name="Tian J.H."/>
            <person name="Sheng Y."/>
            <person name="Liu T."/>
            <person name="Pan Y.S."/>
            <person name="Xia L.Y."/>
            <person name="Li J."/>
            <person name="Zhao F."/>
            <person name="Cao W.C."/>
        </authorList>
    </citation>
    <scope>NUCLEOTIDE SEQUENCE</scope>
    <source>
        <strain evidence="2">Rmic-2018</strain>
    </source>
</reference>
<dbReference type="PANTHER" id="PTHR33244">
    <property type="entry name" value="INTEGRASE CATALYTIC DOMAIN-CONTAINING PROTEIN-RELATED"/>
    <property type="match status" value="1"/>
</dbReference>
<organism evidence="2 3">
    <name type="scientific">Rhipicephalus microplus</name>
    <name type="common">Cattle tick</name>
    <name type="synonym">Boophilus microplus</name>
    <dbReference type="NCBI Taxonomy" id="6941"/>
    <lineage>
        <taxon>Eukaryota</taxon>
        <taxon>Metazoa</taxon>
        <taxon>Ecdysozoa</taxon>
        <taxon>Arthropoda</taxon>
        <taxon>Chelicerata</taxon>
        <taxon>Arachnida</taxon>
        <taxon>Acari</taxon>
        <taxon>Parasitiformes</taxon>
        <taxon>Ixodida</taxon>
        <taxon>Ixodoidea</taxon>
        <taxon>Ixodidae</taxon>
        <taxon>Rhipicephalinae</taxon>
        <taxon>Rhipicephalus</taxon>
        <taxon>Boophilus</taxon>
    </lineage>
</organism>
<evidence type="ECO:0000313" key="3">
    <source>
        <dbReference type="Proteomes" id="UP000821866"/>
    </source>
</evidence>
<dbReference type="AlphaFoldDB" id="A0A9J6DE04"/>
<reference evidence="2" key="2">
    <citation type="submission" date="2021-09" db="EMBL/GenBank/DDBJ databases">
        <authorList>
            <person name="Jia N."/>
            <person name="Wang J."/>
            <person name="Shi W."/>
            <person name="Du L."/>
            <person name="Sun Y."/>
            <person name="Zhan W."/>
            <person name="Jiang J."/>
            <person name="Wang Q."/>
            <person name="Zhang B."/>
            <person name="Ji P."/>
            <person name="Sakyi L.B."/>
            <person name="Cui X."/>
            <person name="Yuan T."/>
            <person name="Jiang B."/>
            <person name="Yang W."/>
            <person name="Lam T.T.-Y."/>
            <person name="Chang Q."/>
            <person name="Ding S."/>
            <person name="Wang X."/>
            <person name="Zhu J."/>
            <person name="Ruan X."/>
            <person name="Zhao L."/>
            <person name="Wei J."/>
            <person name="Que T."/>
            <person name="Du C."/>
            <person name="Cheng J."/>
            <person name="Dai P."/>
            <person name="Han X."/>
            <person name="Huang E."/>
            <person name="Gao Y."/>
            <person name="Liu J."/>
            <person name="Shao H."/>
            <person name="Ye R."/>
            <person name="Li L."/>
            <person name="Wei W."/>
            <person name="Wang X."/>
            <person name="Wang C."/>
            <person name="Huo Q."/>
            <person name="Li W."/>
            <person name="Guo W."/>
            <person name="Chen H."/>
            <person name="Chen S."/>
            <person name="Zhou L."/>
            <person name="Zhou L."/>
            <person name="Ni X."/>
            <person name="Tian J."/>
            <person name="Zhou Y."/>
            <person name="Sheng Y."/>
            <person name="Liu T."/>
            <person name="Pan Y."/>
            <person name="Xia L."/>
            <person name="Li J."/>
            <person name="Zhao F."/>
            <person name="Cao W."/>
        </authorList>
    </citation>
    <scope>NUCLEOTIDE SEQUENCE</scope>
    <source>
        <strain evidence="2">Rmic-2018</strain>
        <tissue evidence="2">Larvae</tissue>
    </source>
</reference>
<keyword evidence="3" id="KW-1185">Reference proteome</keyword>
<sequence length="121" mass="14067">MGRTRTHLLVHTKLQEPKTKLSKQVTARLKGIRQRQKTYYKKCTRDLARLHPGSAVTVFNSQIFEWHRAIVVSEDPTPRSYMVANEDGEEFRRNREHIQAHISKATRSPQHQGRPLPTTKA</sequence>
<name>A0A9J6DE04_RHIMP</name>
<gene>
    <name evidence="2" type="ORF">HPB51_000781</name>
</gene>
<comment type="caution">
    <text evidence="2">The sequence shown here is derived from an EMBL/GenBank/DDBJ whole genome shotgun (WGS) entry which is preliminary data.</text>
</comment>
<protein>
    <submittedName>
        <fullName evidence="2">Uncharacterized protein</fullName>
    </submittedName>
</protein>
<accession>A0A9J6DE04</accession>